<feature type="domain" description="CCHC-type" evidence="3">
    <location>
        <begin position="69"/>
        <end position="82"/>
    </location>
</feature>
<evidence type="ECO:0000313" key="4">
    <source>
        <dbReference type="EMBL" id="KAK9988661.1"/>
    </source>
</evidence>
<evidence type="ECO:0000256" key="1">
    <source>
        <dbReference type="PROSITE-ProRule" id="PRU00047"/>
    </source>
</evidence>
<dbReference type="PANTHER" id="PTHR34222:SF99">
    <property type="entry name" value="PROTEIN, PUTATIVE-RELATED"/>
    <property type="match status" value="1"/>
</dbReference>
<comment type="caution">
    <text evidence="4">The sequence shown here is derived from an EMBL/GenBank/DDBJ whole genome shotgun (WGS) entry which is preliminary data.</text>
</comment>
<name>A0AAW2BTJ1_9ROSI</name>
<keyword evidence="5" id="KW-1185">Reference proteome</keyword>
<dbReference type="GO" id="GO:0003676">
    <property type="term" value="F:nucleic acid binding"/>
    <property type="evidence" value="ECO:0007669"/>
    <property type="project" value="InterPro"/>
</dbReference>
<evidence type="ECO:0000256" key="2">
    <source>
        <dbReference type="SAM" id="MobiDB-lite"/>
    </source>
</evidence>
<dbReference type="PANTHER" id="PTHR34222">
    <property type="entry name" value="GAG_PRE-INTEGRS DOMAIN-CONTAINING PROTEIN"/>
    <property type="match status" value="1"/>
</dbReference>
<keyword evidence="1" id="KW-0863">Zinc-finger</keyword>
<sequence length="168" mass="18272">MREPSPSIDKAFSLVIQEEMQRCLGFNVAPSTESTALAIKNQGFNQSTSLPSNNGKNIKGNTSKGRPMCNHCGKIGHVMRKCYKLVGFPPGYKQKGRVAMANQVLVEGDQGKYDAHQVNSFPFTLEQYQQLLSMLSSHASTSGGSNDVMHSTNSALSGPFLLENDWSG</sequence>
<gene>
    <name evidence="4" type="ORF">SO802_028900</name>
</gene>
<proteinExistence type="predicted"/>
<keyword evidence="1" id="KW-0862">Zinc</keyword>
<feature type="region of interest" description="Disordered" evidence="2">
    <location>
        <begin position="44"/>
        <end position="64"/>
    </location>
</feature>
<protein>
    <recommendedName>
        <fullName evidence="3">CCHC-type domain-containing protein</fullName>
    </recommendedName>
</protein>
<accession>A0AAW2BTJ1</accession>
<dbReference type="InterPro" id="IPR036875">
    <property type="entry name" value="Znf_CCHC_sf"/>
</dbReference>
<reference evidence="4 5" key="1">
    <citation type="submission" date="2024-01" db="EMBL/GenBank/DDBJ databases">
        <title>A telomere-to-telomere, gap-free genome of sweet tea (Lithocarpus litseifolius).</title>
        <authorList>
            <person name="Zhou J."/>
        </authorList>
    </citation>
    <scope>NUCLEOTIDE SEQUENCE [LARGE SCALE GENOMIC DNA]</scope>
    <source>
        <strain evidence="4">Zhou-2022a</strain>
        <tissue evidence="4">Leaf</tissue>
    </source>
</reference>
<evidence type="ECO:0000313" key="5">
    <source>
        <dbReference type="Proteomes" id="UP001459277"/>
    </source>
</evidence>
<dbReference type="Proteomes" id="UP001459277">
    <property type="component" value="Unassembled WGS sequence"/>
</dbReference>
<dbReference type="SUPFAM" id="SSF57756">
    <property type="entry name" value="Retrovirus zinc finger-like domains"/>
    <property type="match status" value="1"/>
</dbReference>
<evidence type="ECO:0000259" key="3">
    <source>
        <dbReference type="PROSITE" id="PS50158"/>
    </source>
</evidence>
<dbReference type="EMBL" id="JAZDWU010000010">
    <property type="protein sequence ID" value="KAK9988661.1"/>
    <property type="molecule type" value="Genomic_DNA"/>
</dbReference>
<dbReference type="PROSITE" id="PS50158">
    <property type="entry name" value="ZF_CCHC"/>
    <property type="match status" value="1"/>
</dbReference>
<dbReference type="InterPro" id="IPR001878">
    <property type="entry name" value="Znf_CCHC"/>
</dbReference>
<keyword evidence="1" id="KW-0479">Metal-binding</keyword>
<organism evidence="4 5">
    <name type="scientific">Lithocarpus litseifolius</name>
    <dbReference type="NCBI Taxonomy" id="425828"/>
    <lineage>
        <taxon>Eukaryota</taxon>
        <taxon>Viridiplantae</taxon>
        <taxon>Streptophyta</taxon>
        <taxon>Embryophyta</taxon>
        <taxon>Tracheophyta</taxon>
        <taxon>Spermatophyta</taxon>
        <taxon>Magnoliopsida</taxon>
        <taxon>eudicotyledons</taxon>
        <taxon>Gunneridae</taxon>
        <taxon>Pentapetalae</taxon>
        <taxon>rosids</taxon>
        <taxon>fabids</taxon>
        <taxon>Fagales</taxon>
        <taxon>Fagaceae</taxon>
        <taxon>Lithocarpus</taxon>
    </lineage>
</organism>
<dbReference type="AlphaFoldDB" id="A0AAW2BTJ1"/>
<dbReference type="GO" id="GO:0008270">
    <property type="term" value="F:zinc ion binding"/>
    <property type="evidence" value="ECO:0007669"/>
    <property type="project" value="UniProtKB-KW"/>
</dbReference>